<protein>
    <recommendedName>
        <fullName evidence="13">Vesicle transport protein USE1</fullName>
    </recommendedName>
</protein>
<evidence type="ECO:0000256" key="10">
    <source>
        <dbReference type="SAM" id="Phobius"/>
    </source>
</evidence>
<dbReference type="CDD" id="cd15860">
    <property type="entry name" value="SNARE_USE1"/>
    <property type="match status" value="1"/>
</dbReference>
<keyword evidence="9 10" id="KW-0472">Membrane</keyword>
<dbReference type="GO" id="GO:0031201">
    <property type="term" value="C:SNARE complex"/>
    <property type="evidence" value="ECO:0007669"/>
    <property type="project" value="TreeGrafter"/>
</dbReference>
<dbReference type="GO" id="GO:0005484">
    <property type="term" value="F:SNAP receptor activity"/>
    <property type="evidence" value="ECO:0007669"/>
    <property type="project" value="TreeGrafter"/>
</dbReference>
<dbReference type="EMBL" id="JAKCXM010000116">
    <property type="protein sequence ID" value="KAJ0401850.1"/>
    <property type="molecule type" value="Genomic_DNA"/>
</dbReference>
<keyword evidence="12" id="KW-1185">Reference proteome</keyword>
<keyword evidence="4 10" id="KW-0812">Transmembrane</keyword>
<dbReference type="GO" id="GO:0005789">
    <property type="term" value="C:endoplasmic reticulum membrane"/>
    <property type="evidence" value="ECO:0007669"/>
    <property type="project" value="UniProtKB-SubCell"/>
</dbReference>
<keyword evidence="7" id="KW-0653">Protein transport</keyword>
<sequence>MGVAPDTVDCERFVRAWHRFRERFPDEMISTEHEDLLLQPIVGELPERQVSPEDFRDMLEATDTKDDSSLSTQEIRRRLGLLDRARASEQASTSESMIQEEHESIQTDMMTLAKQLKERTQTINQSLVEDVKILDAVGHSAESNTELLERENAVLKQQLASSIGFWTSLWLVMAAFMVFMATYIYIKLFSRRYW</sequence>
<feature type="transmembrane region" description="Helical" evidence="10">
    <location>
        <begin position="163"/>
        <end position="186"/>
    </location>
</feature>
<evidence type="ECO:0000256" key="6">
    <source>
        <dbReference type="ARBA" id="ARBA00022892"/>
    </source>
</evidence>
<evidence type="ECO:0000256" key="2">
    <source>
        <dbReference type="ARBA" id="ARBA00007891"/>
    </source>
</evidence>
<comment type="similarity">
    <text evidence="2">Belongs to the USE1 family.</text>
</comment>
<evidence type="ECO:0000256" key="7">
    <source>
        <dbReference type="ARBA" id="ARBA00022927"/>
    </source>
</evidence>
<dbReference type="AlphaFoldDB" id="A0AAD5M3Q5"/>
<accession>A0AAD5M3Q5</accession>
<dbReference type="Pfam" id="PF09753">
    <property type="entry name" value="Use1"/>
    <property type="match status" value="1"/>
</dbReference>
<dbReference type="PANTHER" id="PTHR13050">
    <property type="entry name" value="USE1-LIKE PROTEIN"/>
    <property type="match status" value="1"/>
</dbReference>
<keyword evidence="6" id="KW-0931">ER-Golgi transport</keyword>
<reference evidence="11" key="1">
    <citation type="submission" date="2021-12" db="EMBL/GenBank/DDBJ databases">
        <title>Prjna785345.</title>
        <authorList>
            <person name="Rujirawat T."/>
            <person name="Krajaejun T."/>
        </authorList>
    </citation>
    <scope>NUCLEOTIDE SEQUENCE</scope>
    <source>
        <strain evidence="11">Pi057C3</strain>
    </source>
</reference>
<dbReference type="Proteomes" id="UP001209570">
    <property type="component" value="Unassembled WGS sequence"/>
</dbReference>
<dbReference type="GO" id="GO:0015031">
    <property type="term" value="P:protein transport"/>
    <property type="evidence" value="ECO:0007669"/>
    <property type="project" value="UniProtKB-KW"/>
</dbReference>
<comment type="subcellular location">
    <subcellularLocation>
        <location evidence="1">Endoplasmic reticulum membrane</location>
        <topology evidence="1">Single-pass type IV membrane protein</topology>
    </subcellularLocation>
</comment>
<evidence type="ECO:0000256" key="1">
    <source>
        <dbReference type="ARBA" id="ARBA00004163"/>
    </source>
</evidence>
<comment type="caution">
    <text evidence="11">The sequence shown here is derived from an EMBL/GenBank/DDBJ whole genome shotgun (WGS) entry which is preliminary data.</text>
</comment>
<evidence type="ECO:0000256" key="9">
    <source>
        <dbReference type="ARBA" id="ARBA00023136"/>
    </source>
</evidence>
<dbReference type="GO" id="GO:0006890">
    <property type="term" value="P:retrograde vesicle-mediated transport, Golgi to endoplasmic reticulum"/>
    <property type="evidence" value="ECO:0007669"/>
    <property type="project" value="TreeGrafter"/>
</dbReference>
<keyword evidence="3" id="KW-0813">Transport</keyword>
<evidence type="ECO:0000256" key="3">
    <source>
        <dbReference type="ARBA" id="ARBA00022448"/>
    </source>
</evidence>
<dbReference type="PANTHER" id="PTHR13050:SF7">
    <property type="entry name" value="VESICLE TRANSPORT PROTEIN USE1"/>
    <property type="match status" value="1"/>
</dbReference>
<keyword evidence="5" id="KW-0256">Endoplasmic reticulum</keyword>
<evidence type="ECO:0000256" key="8">
    <source>
        <dbReference type="ARBA" id="ARBA00022989"/>
    </source>
</evidence>
<evidence type="ECO:0000313" key="12">
    <source>
        <dbReference type="Proteomes" id="UP001209570"/>
    </source>
</evidence>
<dbReference type="InterPro" id="IPR019150">
    <property type="entry name" value="Vesicle_transport_protein_Use1"/>
</dbReference>
<evidence type="ECO:0000313" key="11">
    <source>
        <dbReference type="EMBL" id="KAJ0401850.1"/>
    </source>
</evidence>
<evidence type="ECO:0000256" key="5">
    <source>
        <dbReference type="ARBA" id="ARBA00022824"/>
    </source>
</evidence>
<keyword evidence="8 10" id="KW-1133">Transmembrane helix</keyword>
<evidence type="ECO:0008006" key="13">
    <source>
        <dbReference type="Google" id="ProtNLM"/>
    </source>
</evidence>
<organism evidence="11 12">
    <name type="scientific">Pythium insidiosum</name>
    <name type="common">Pythiosis disease agent</name>
    <dbReference type="NCBI Taxonomy" id="114742"/>
    <lineage>
        <taxon>Eukaryota</taxon>
        <taxon>Sar</taxon>
        <taxon>Stramenopiles</taxon>
        <taxon>Oomycota</taxon>
        <taxon>Peronosporomycetes</taxon>
        <taxon>Pythiales</taxon>
        <taxon>Pythiaceae</taxon>
        <taxon>Pythium</taxon>
    </lineage>
</organism>
<gene>
    <name evidence="11" type="ORF">P43SY_007784</name>
</gene>
<proteinExistence type="inferred from homology"/>
<evidence type="ECO:0000256" key="4">
    <source>
        <dbReference type="ARBA" id="ARBA00022692"/>
    </source>
</evidence>
<name>A0AAD5M3Q5_PYTIN</name>